<feature type="domain" description="CbbQ/NirQ/NorQ C-terminal" evidence="5">
    <location>
        <begin position="187"/>
        <end position="270"/>
    </location>
</feature>
<keyword evidence="2" id="KW-0547">Nucleotide-binding</keyword>
<dbReference type="InterPro" id="IPR011704">
    <property type="entry name" value="ATPase_dyneun-rel_AAA"/>
</dbReference>
<dbReference type="InterPro" id="IPR050764">
    <property type="entry name" value="CbbQ/NirQ/NorQ/GpvN"/>
</dbReference>
<dbReference type="EMBL" id="CP011801">
    <property type="protein sequence ID" value="ALA60457.1"/>
    <property type="molecule type" value="Genomic_DNA"/>
</dbReference>
<name>A0A0K2GIM7_NITMO</name>
<organism evidence="6 7">
    <name type="scientific">Nitrospira moscoviensis</name>
    <dbReference type="NCBI Taxonomy" id="42253"/>
    <lineage>
        <taxon>Bacteria</taxon>
        <taxon>Pseudomonadati</taxon>
        <taxon>Nitrospirota</taxon>
        <taxon>Nitrospiria</taxon>
        <taxon>Nitrospirales</taxon>
        <taxon>Nitrospiraceae</taxon>
        <taxon>Nitrospira</taxon>
    </lineage>
</organism>
<dbReference type="OrthoDB" id="9808317at2"/>
<evidence type="ECO:0000259" key="5">
    <source>
        <dbReference type="Pfam" id="PF08406"/>
    </source>
</evidence>
<dbReference type="Gene3D" id="3.40.50.300">
    <property type="entry name" value="P-loop containing nucleotide triphosphate hydrolases"/>
    <property type="match status" value="1"/>
</dbReference>
<reference evidence="6 7" key="1">
    <citation type="journal article" date="2015" name="Proc. Natl. Acad. Sci. U.S.A.">
        <title>Expanded metabolic versatility of ubiquitous nitrite-oxidizing bacteria from the genus Nitrospira.</title>
        <authorList>
            <person name="Koch H."/>
            <person name="Lucker S."/>
            <person name="Albertsen M."/>
            <person name="Kitzinger K."/>
            <person name="Herbold C."/>
            <person name="Spieck E."/>
            <person name="Nielsen P.H."/>
            <person name="Wagner M."/>
            <person name="Daims H."/>
        </authorList>
    </citation>
    <scope>NUCLEOTIDE SEQUENCE [LARGE SCALE GENOMIC DNA]</scope>
    <source>
        <strain evidence="6 7">NSP M-1</strain>
    </source>
</reference>
<proteinExistence type="inferred from homology"/>
<dbReference type="Pfam" id="PF07728">
    <property type="entry name" value="AAA_5"/>
    <property type="match status" value="1"/>
</dbReference>
<dbReference type="Proteomes" id="UP000069205">
    <property type="component" value="Chromosome"/>
</dbReference>
<evidence type="ECO:0000256" key="2">
    <source>
        <dbReference type="ARBA" id="ARBA00022741"/>
    </source>
</evidence>
<dbReference type="AlphaFoldDB" id="A0A0K2GIM7"/>
<dbReference type="InterPro" id="IPR027417">
    <property type="entry name" value="P-loop_NTPase"/>
</dbReference>
<evidence type="ECO:0000313" key="7">
    <source>
        <dbReference type="Proteomes" id="UP000069205"/>
    </source>
</evidence>
<keyword evidence="7" id="KW-1185">Reference proteome</keyword>
<comment type="similarity">
    <text evidence="1">Belongs to the CbbQ/NirQ/NorQ/GpvN family.</text>
</comment>
<protein>
    <submittedName>
        <fullName evidence="6">Protein CbbQ</fullName>
    </submittedName>
</protein>
<dbReference type="RefSeq" id="WP_053381313.1">
    <property type="nucleotide sequence ID" value="NZ_CP011801.1"/>
</dbReference>
<dbReference type="GO" id="GO:0016887">
    <property type="term" value="F:ATP hydrolysis activity"/>
    <property type="evidence" value="ECO:0007669"/>
    <property type="project" value="InterPro"/>
</dbReference>
<evidence type="ECO:0000256" key="1">
    <source>
        <dbReference type="ARBA" id="ARBA00009417"/>
    </source>
</evidence>
<keyword evidence="3" id="KW-0067">ATP-binding</keyword>
<dbReference type="KEGG" id="nmv:NITMOv2_4073"/>
<evidence type="ECO:0000313" key="6">
    <source>
        <dbReference type="EMBL" id="ALA60457.1"/>
    </source>
</evidence>
<dbReference type="STRING" id="42253.NITMOv2_4073"/>
<dbReference type="GO" id="GO:0005524">
    <property type="term" value="F:ATP binding"/>
    <property type="evidence" value="ECO:0007669"/>
    <property type="project" value="UniProtKB-KW"/>
</dbReference>
<dbReference type="SUPFAM" id="SSF52540">
    <property type="entry name" value="P-loop containing nucleoside triphosphate hydrolases"/>
    <property type="match status" value="1"/>
</dbReference>
<dbReference type="InterPro" id="IPR013615">
    <property type="entry name" value="CbbQ_C"/>
</dbReference>
<gene>
    <name evidence="6" type="primary">cbbQ</name>
    <name evidence="6" type="ORF">NITMOv2_4073</name>
</gene>
<sequence>MTQPGRELALQSYRIEHEPFYAEVRDEVALFTIAAASKMPVMLKGPTGCGKTRFVQHMAYKLGRPLITVACHEDLTASDLVGRYLLKGQETVWMDGPLTLGVKHGAIVYLDEVVEARKDTTVIIHPLSDDRRLLPIEKKGQVVEAADEFMLVMSYNPGYQSVLKDLKQSTKQRFMAIEFDYPTPEVEARVVEREAAVSAAVAGSLVKLGGKVRNLKNHGLEEGVSTRLLIYAGTLIRQGVPPDRACDVAVARPITDDPDMQRSILELVKAIF</sequence>
<accession>A0A0K2GIM7</accession>
<dbReference type="Pfam" id="PF08406">
    <property type="entry name" value="CbbQ_C"/>
    <property type="match status" value="1"/>
</dbReference>
<dbReference type="PANTHER" id="PTHR42759">
    <property type="entry name" value="MOXR FAMILY PROTEIN"/>
    <property type="match status" value="1"/>
</dbReference>
<dbReference type="PATRIC" id="fig|42253.5.peg.4021"/>
<evidence type="ECO:0000259" key="4">
    <source>
        <dbReference type="Pfam" id="PF07728"/>
    </source>
</evidence>
<dbReference type="PANTHER" id="PTHR42759:SF7">
    <property type="entry name" value="DENITRIFICATION REGULATORY PROTEIN NIRQ"/>
    <property type="match status" value="1"/>
</dbReference>
<evidence type="ECO:0000256" key="3">
    <source>
        <dbReference type="ARBA" id="ARBA00022840"/>
    </source>
</evidence>
<feature type="domain" description="ATPase dynein-related AAA" evidence="4">
    <location>
        <begin position="40"/>
        <end position="174"/>
    </location>
</feature>